<feature type="compositionally biased region" description="Polar residues" evidence="3">
    <location>
        <begin position="1"/>
        <end position="25"/>
    </location>
</feature>
<evidence type="ECO:0000313" key="5">
    <source>
        <dbReference type="EMBL" id="KAK2819647.1"/>
    </source>
</evidence>
<dbReference type="AlphaFoldDB" id="A0AA88LKE3"/>
<evidence type="ECO:0000256" key="3">
    <source>
        <dbReference type="SAM" id="MobiDB-lite"/>
    </source>
</evidence>
<sequence length="1193" mass="137559">MHSRSNSLENISEVKSSQVQAPAQQKESKYDEPSTSFQGSSRSRHSEFPDNMSTVHRKNKSTFCSQVHNKNNELTDQTSFGNNRDLSHDDLLLLLSILEGELQARDEVITVLRAKKTDLTLLEAHYGFVTPPKVLQALQRDTILGKGHVWQEDIYEKPIAELDKLVEKQKETYRRMLEQLLLVEQAHKQTLDRLEDEKHNHSEYMKKSDDFTNLLEQERERLKLLNDQEKSFQEQKEEENNTKITNLKEELTKLKSFALLVIDEQQRVSEQLAQQTAKVQALQAAARESEEELNSVQSRAQKMESKVLHLEAELHGQAVQFHKEQEVLSIKLADENRQNRHLLQKLSALSQEKDELEKSNKAFHRVEEELQQLRDKSSKGEIGNSSLVSELEELRKRVVDMEEKDEELIKMENLCWDLNRKLEKESIQNQSLKAEVDKLNNKIAEVERLEDAFEKSKHEISSHKCNLEEERAVTKYMCNELDNLRIRIKELEAAECLLEKTEWTLKEDLTKLKTLTVMLIDERKNMAEKLKQLENKFQDSTDKLQAEQDKVTLVTEKLIEESKNALKIKVEMEEKICITNKERDDIKVKLKTEEEKSNALQFKVNLMKKRLQSLEAVEREFFRNKAKEENIKGPIQNGFQHEDNKMKDLTQEVEWLRRKLRDNMVEENLLKTQIEGESLDKRYCTEKALMEELAIARKELYKYHLIEKENFNQEHILYKQLKEEETKSSHLTKEVEALKEKIHSYMGTEGSICNMKSEYASLQRKLTQQEIRNKELVREKESLTRELERYRHFSKSLRPGMIGRRFSDLQVSTKEVQTEPTNTPTHTYKNLSLLEQAVVDENMYKESNQQYEPNSNKINPATCVTSLKNSNNHQNNTKQIRNPLLKSVEKQQLIRSKIQNTQNGSHIQKVVTHNISQYQHIKMTPDHSHKTATCKTTNTTSENTQHYTTTADIPNSSCTRKQQIIIIQNAPISPENNKCHPFIETLSTSEQSITPHNMTIYSQTGISDFTSLLTPDSAMLPTEITAITTGASDRSQETNIKAGHTMFCETPQKQNNWHTHRYNSSSPSVINDEDNKLHIHLGIPYLQTINSNTEPPCSSSGQEQRSSVITSGIPAKVNSKIANTIRIKPAFTPIPQPSQIAVPVEAFLQSGPTRIPKPKAYSTPTGTNSRIALTQSRGTAQALPNGGKTYTVI</sequence>
<feature type="coiled-coil region" evidence="2">
    <location>
        <begin position="721"/>
        <end position="793"/>
    </location>
</feature>
<dbReference type="PANTHER" id="PTHR23166:SF4">
    <property type="entry name" value="FILAMIN A-INTERACTING PROTEIN 1-LIKE"/>
    <property type="match status" value="1"/>
</dbReference>
<gene>
    <name evidence="5" type="ORF">Q7C36_021293</name>
</gene>
<evidence type="ECO:0000259" key="4">
    <source>
        <dbReference type="Pfam" id="PF09727"/>
    </source>
</evidence>
<dbReference type="EMBL" id="JAVHJS010000023">
    <property type="protein sequence ID" value="KAK2819647.1"/>
    <property type="molecule type" value="Genomic_DNA"/>
</dbReference>
<dbReference type="InterPro" id="IPR019131">
    <property type="entry name" value="Cortactin-binding_p2_N"/>
</dbReference>
<feature type="coiled-coil region" evidence="2">
    <location>
        <begin position="159"/>
        <end position="466"/>
    </location>
</feature>
<dbReference type="PANTHER" id="PTHR23166">
    <property type="entry name" value="FILAMIN/GPBP-INTERACTING PROTEIN"/>
    <property type="match status" value="1"/>
</dbReference>
<evidence type="ECO:0000256" key="2">
    <source>
        <dbReference type="SAM" id="Coils"/>
    </source>
</evidence>
<proteinExistence type="predicted"/>
<accession>A0AA88LKE3</accession>
<dbReference type="Proteomes" id="UP001187315">
    <property type="component" value="Unassembled WGS sequence"/>
</dbReference>
<evidence type="ECO:0000313" key="6">
    <source>
        <dbReference type="Proteomes" id="UP001187315"/>
    </source>
</evidence>
<dbReference type="Gene3D" id="1.20.5.1700">
    <property type="match status" value="1"/>
</dbReference>
<reference evidence="5" key="1">
    <citation type="submission" date="2023-08" db="EMBL/GenBank/DDBJ databases">
        <title>Pelteobagrus vachellii genome.</title>
        <authorList>
            <person name="Liu H."/>
        </authorList>
    </citation>
    <scope>NUCLEOTIDE SEQUENCE</scope>
    <source>
        <strain evidence="5">PRFRI_2022a</strain>
        <tissue evidence="5">Muscle</tissue>
    </source>
</reference>
<keyword evidence="1 2" id="KW-0175">Coiled coil</keyword>
<comment type="caution">
    <text evidence="5">The sequence shown here is derived from an EMBL/GenBank/DDBJ whole genome shotgun (WGS) entry which is preliminary data.</text>
</comment>
<feature type="domain" description="Cortactin-binding protein-2 N-terminal" evidence="4">
    <location>
        <begin position="85"/>
        <end position="267"/>
    </location>
</feature>
<feature type="coiled-coil region" evidence="2">
    <location>
        <begin position="516"/>
        <end position="550"/>
    </location>
</feature>
<organism evidence="5 6">
    <name type="scientific">Tachysurus vachellii</name>
    <name type="common">Darkbarbel catfish</name>
    <name type="synonym">Pelteobagrus vachellii</name>
    <dbReference type="NCBI Taxonomy" id="175792"/>
    <lineage>
        <taxon>Eukaryota</taxon>
        <taxon>Metazoa</taxon>
        <taxon>Chordata</taxon>
        <taxon>Craniata</taxon>
        <taxon>Vertebrata</taxon>
        <taxon>Euteleostomi</taxon>
        <taxon>Actinopterygii</taxon>
        <taxon>Neopterygii</taxon>
        <taxon>Teleostei</taxon>
        <taxon>Ostariophysi</taxon>
        <taxon>Siluriformes</taxon>
        <taxon>Bagridae</taxon>
        <taxon>Tachysurus</taxon>
    </lineage>
</organism>
<keyword evidence="6" id="KW-1185">Reference proteome</keyword>
<dbReference type="Pfam" id="PF09727">
    <property type="entry name" value="CortBP2"/>
    <property type="match status" value="1"/>
</dbReference>
<protein>
    <recommendedName>
        <fullName evidence="4">Cortactin-binding protein-2 N-terminal domain-containing protein</fullName>
    </recommendedName>
</protein>
<evidence type="ECO:0000256" key="1">
    <source>
        <dbReference type="ARBA" id="ARBA00023054"/>
    </source>
</evidence>
<name>A0AA88LKE3_TACVA</name>
<feature type="region of interest" description="Disordered" evidence="3">
    <location>
        <begin position="1"/>
        <end position="55"/>
    </location>
</feature>
<dbReference type="InterPro" id="IPR050719">
    <property type="entry name" value="Cortactin-Actin_Reg"/>
</dbReference>